<sequence>MNADYMLWKLINQNLISALYSTISPSILPYILNMQSAQEIWRMLETKLQPTNHSRVIQLKNALHNLTMGDSSMQQYLAQIKSIVDSIAATGSRVDTEDILHYILNGLPIAYNSFSTSIRTCQSTISLYSLLCSEEINIQNQLLKDSTRDNSAFYINVRPNMGRGNSSFNNRPS</sequence>
<dbReference type="PANTHER" id="PTHR47481:SF31">
    <property type="entry name" value="OS01G0873500 PROTEIN"/>
    <property type="match status" value="1"/>
</dbReference>
<gene>
    <name evidence="1" type="ORF">KFK09_003942</name>
</gene>
<dbReference type="EMBL" id="JAGYWB010000004">
    <property type="protein sequence ID" value="KAI0524565.1"/>
    <property type="molecule type" value="Genomic_DNA"/>
</dbReference>
<name>A0A8T3C3Z7_DENNO</name>
<dbReference type="Proteomes" id="UP000829196">
    <property type="component" value="Unassembled WGS sequence"/>
</dbReference>
<protein>
    <recommendedName>
        <fullName evidence="3">Retrovirus-related Pol polyprotein from transposon TNT 1-94</fullName>
    </recommendedName>
</protein>
<accession>A0A8T3C3Z7</accession>
<dbReference type="Pfam" id="PF14223">
    <property type="entry name" value="Retrotran_gag_2"/>
    <property type="match status" value="1"/>
</dbReference>
<keyword evidence="2" id="KW-1185">Reference proteome</keyword>
<dbReference type="SMR" id="A0A8T3C3Z7"/>
<evidence type="ECO:0000313" key="2">
    <source>
        <dbReference type="Proteomes" id="UP000829196"/>
    </source>
</evidence>
<dbReference type="OrthoDB" id="695165at2759"/>
<organism evidence="1 2">
    <name type="scientific">Dendrobium nobile</name>
    <name type="common">Orchid</name>
    <dbReference type="NCBI Taxonomy" id="94219"/>
    <lineage>
        <taxon>Eukaryota</taxon>
        <taxon>Viridiplantae</taxon>
        <taxon>Streptophyta</taxon>
        <taxon>Embryophyta</taxon>
        <taxon>Tracheophyta</taxon>
        <taxon>Spermatophyta</taxon>
        <taxon>Magnoliopsida</taxon>
        <taxon>Liliopsida</taxon>
        <taxon>Asparagales</taxon>
        <taxon>Orchidaceae</taxon>
        <taxon>Epidendroideae</taxon>
        <taxon>Malaxideae</taxon>
        <taxon>Dendrobiinae</taxon>
        <taxon>Dendrobium</taxon>
    </lineage>
</organism>
<evidence type="ECO:0000313" key="1">
    <source>
        <dbReference type="EMBL" id="KAI0524565.1"/>
    </source>
</evidence>
<comment type="caution">
    <text evidence="1">The sequence shown here is derived from an EMBL/GenBank/DDBJ whole genome shotgun (WGS) entry which is preliminary data.</text>
</comment>
<dbReference type="PANTHER" id="PTHR47481">
    <property type="match status" value="1"/>
</dbReference>
<dbReference type="AlphaFoldDB" id="A0A8T3C3Z7"/>
<reference evidence="1" key="1">
    <citation type="journal article" date="2022" name="Front. Genet.">
        <title>Chromosome-Scale Assembly of the Dendrobium nobile Genome Provides Insights Into the Molecular Mechanism of the Biosynthesis of the Medicinal Active Ingredient of Dendrobium.</title>
        <authorList>
            <person name="Xu Q."/>
            <person name="Niu S.-C."/>
            <person name="Li K.-L."/>
            <person name="Zheng P.-J."/>
            <person name="Zhang X.-J."/>
            <person name="Jia Y."/>
            <person name="Liu Y."/>
            <person name="Niu Y.-X."/>
            <person name="Yu L.-H."/>
            <person name="Chen D.-F."/>
            <person name="Zhang G.-Q."/>
        </authorList>
    </citation>
    <scope>NUCLEOTIDE SEQUENCE</scope>
    <source>
        <tissue evidence="1">Leaf</tissue>
    </source>
</reference>
<evidence type="ECO:0008006" key="3">
    <source>
        <dbReference type="Google" id="ProtNLM"/>
    </source>
</evidence>
<proteinExistence type="predicted"/>